<reference evidence="2" key="1">
    <citation type="journal article" date="2022" name="Mol. Ecol. Resour.">
        <title>The genomes of chicory, endive, great burdock and yacon provide insights into Asteraceae palaeo-polyploidization history and plant inulin production.</title>
        <authorList>
            <person name="Fan W."/>
            <person name="Wang S."/>
            <person name="Wang H."/>
            <person name="Wang A."/>
            <person name="Jiang F."/>
            <person name="Liu H."/>
            <person name="Zhao H."/>
            <person name="Xu D."/>
            <person name="Zhang Y."/>
        </authorList>
    </citation>
    <scope>NUCLEOTIDE SEQUENCE [LARGE SCALE GENOMIC DNA]</scope>
    <source>
        <strain evidence="2">cv. Punajuju</strain>
    </source>
</reference>
<dbReference type="EMBL" id="CM042016">
    <property type="protein sequence ID" value="KAI3700529.1"/>
    <property type="molecule type" value="Genomic_DNA"/>
</dbReference>
<dbReference type="Proteomes" id="UP001055811">
    <property type="component" value="Linkage Group LG08"/>
</dbReference>
<proteinExistence type="predicted"/>
<accession>A0ACB8ZRB5</accession>
<gene>
    <name evidence="1" type="ORF">L2E82_45160</name>
</gene>
<name>A0ACB8ZRB5_CICIN</name>
<reference evidence="1 2" key="2">
    <citation type="journal article" date="2022" name="Mol. Ecol. Resour.">
        <title>The genomes of chicory, endive, great burdock and yacon provide insights into Asteraceae paleo-polyploidization history and plant inulin production.</title>
        <authorList>
            <person name="Fan W."/>
            <person name="Wang S."/>
            <person name="Wang H."/>
            <person name="Wang A."/>
            <person name="Jiang F."/>
            <person name="Liu H."/>
            <person name="Zhao H."/>
            <person name="Xu D."/>
            <person name="Zhang Y."/>
        </authorList>
    </citation>
    <scope>NUCLEOTIDE SEQUENCE [LARGE SCALE GENOMIC DNA]</scope>
    <source>
        <strain evidence="2">cv. Punajuju</strain>
        <tissue evidence="1">Leaves</tissue>
    </source>
</reference>
<keyword evidence="2" id="KW-1185">Reference proteome</keyword>
<sequence length="115" mass="13118">MDRWLLLRWEGDHARLMLWWKSNPVRLESSRASPNNSFSEGSVGEVGIVSGIPQEHLKIKARLMLWWKSNPVRLESSRASPKNSFSEGSVGEVGIVLGIPQEHLKMKILDLWQDV</sequence>
<protein>
    <submittedName>
        <fullName evidence="1">Uncharacterized protein</fullName>
    </submittedName>
</protein>
<evidence type="ECO:0000313" key="2">
    <source>
        <dbReference type="Proteomes" id="UP001055811"/>
    </source>
</evidence>
<organism evidence="1 2">
    <name type="scientific">Cichorium intybus</name>
    <name type="common">Chicory</name>
    <dbReference type="NCBI Taxonomy" id="13427"/>
    <lineage>
        <taxon>Eukaryota</taxon>
        <taxon>Viridiplantae</taxon>
        <taxon>Streptophyta</taxon>
        <taxon>Embryophyta</taxon>
        <taxon>Tracheophyta</taxon>
        <taxon>Spermatophyta</taxon>
        <taxon>Magnoliopsida</taxon>
        <taxon>eudicotyledons</taxon>
        <taxon>Gunneridae</taxon>
        <taxon>Pentapetalae</taxon>
        <taxon>asterids</taxon>
        <taxon>campanulids</taxon>
        <taxon>Asterales</taxon>
        <taxon>Asteraceae</taxon>
        <taxon>Cichorioideae</taxon>
        <taxon>Cichorieae</taxon>
        <taxon>Cichoriinae</taxon>
        <taxon>Cichorium</taxon>
    </lineage>
</organism>
<comment type="caution">
    <text evidence="1">The sequence shown here is derived from an EMBL/GenBank/DDBJ whole genome shotgun (WGS) entry which is preliminary data.</text>
</comment>
<evidence type="ECO:0000313" key="1">
    <source>
        <dbReference type="EMBL" id="KAI3700529.1"/>
    </source>
</evidence>